<protein>
    <recommendedName>
        <fullName evidence="4">Calcineurin-like phosphoesterase domain-containing protein</fullName>
    </recommendedName>
</protein>
<dbReference type="EMBL" id="MK473373">
    <property type="protein sequence ID" value="QBJ04540.1"/>
    <property type="molecule type" value="Genomic_DNA"/>
</dbReference>
<reference evidence="2" key="1">
    <citation type="submission" date="2019-01" db="EMBL/GenBank/DDBJ databases">
        <authorList>
            <person name="Hylling O."/>
            <person name="Carstens A.B."/>
            <person name="Hansen L.H."/>
        </authorList>
    </citation>
    <scope>NUCLEOTIDE SEQUENCE [LARGE SCALE GENOMIC DNA]</scope>
</reference>
<sequence>MKNLTIFTDPHLGTSRQAHTTRESSEALKLSLFHQAMAIVSTGPHPKFCVGDLFDKSFNREEIIAQGHSVASLCWMTLAGNHDETNREGTMSSLRLLKEQGVPICAVPNLTDPYFDCFESIYMVPHHASQEIFEQAMRDAAAHAAENRDGLASYLFLHCNYDFDLATTDNTLNLRRDLAKELIEAFDYIFIGHEHNGSTDLGGQVVVLGNTHPTSFHDIGDKFVYHLELDTAELTKELIWSVKDHYREIKLGSEIPDLTGIQFVDVTGAEAVANAVEVSEFVRDVWKASYYKPEGEEGYYTEMFAVRNKVEIKDSLQDVDTEIEGVVAEDLKTRIARDLEGTDLAPLFAELVSKVTA</sequence>
<dbReference type="KEGG" id="vg:55011800"/>
<dbReference type="SUPFAM" id="SSF56300">
    <property type="entry name" value="Metallo-dependent phosphatases"/>
    <property type="match status" value="1"/>
</dbReference>
<name>A0A481W703_9CAUD</name>
<evidence type="ECO:0000313" key="2">
    <source>
        <dbReference type="EMBL" id="QBJ04540.1"/>
    </source>
</evidence>
<keyword evidence="3" id="KW-1185">Reference proteome</keyword>
<evidence type="ECO:0000313" key="3">
    <source>
        <dbReference type="Proteomes" id="UP000293575"/>
    </source>
</evidence>
<dbReference type="RefSeq" id="YP_009820364.1">
    <property type="nucleotide sequence ID" value="NC_048166.1"/>
</dbReference>
<organism evidence="2 3">
    <name type="scientific">Pseudomonas phage Lana</name>
    <dbReference type="NCBI Taxonomy" id="2530172"/>
    <lineage>
        <taxon>Viruses</taxon>
        <taxon>Duplodnaviria</taxon>
        <taxon>Heunggongvirae</taxon>
        <taxon>Uroviricota</taxon>
        <taxon>Caudoviricetes</taxon>
        <taxon>Lanavirus</taxon>
        <taxon>Lanavirus lana</taxon>
    </lineage>
</organism>
<dbReference type="InterPro" id="IPR029052">
    <property type="entry name" value="Metallo-depent_PP-like"/>
</dbReference>
<proteinExistence type="predicted"/>
<dbReference type="Gene3D" id="3.60.21.10">
    <property type="match status" value="1"/>
</dbReference>
<feature type="region of interest" description="Disordered" evidence="1">
    <location>
        <begin position="1"/>
        <end position="21"/>
    </location>
</feature>
<evidence type="ECO:0008006" key="4">
    <source>
        <dbReference type="Google" id="ProtNLM"/>
    </source>
</evidence>
<dbReference type="GeneID" id="55011800"/>
<dbReference type="Proteomes" id="UP000293575">
    <property type="component" value="Segment"/>
</dbReference>
<evidence type="ECO:0000256" key="1">
    <source>
        <dbReference type="SAM" id="MobiDB-lite"/>
    </source>
</evidence>
<accession>A0A481W703</accession>